<reference evidence="2" key="1">
    <citation type="submission" date="2021-02" db="EMBL/GenBank/DDBJ databases">
        <authorList>
            <person name="Dougan E. K."/>
            <person name="Rhodes N."/>
            <person name="Thang M."/>
            <person name="Chan C."/>
        </authorList>
    </citation>
    <scope>NUCLEOTIDE SEQUENCE</scope>
</reference>
<evidence type="ECO:0000313" key="2">
    <source>
        <dbReference type="EMBL" id="CAE8588542.1"/>
    </source>
</evidence>
<feature type="non-terminal residue" evidence="2">
    <location>
        <position position="1"/>
    </location>
</feature>
<dbReference type="Proteomes" id="UP000654075">
    <property type="component" value="Unassembled WGS sequence"/>
</dbReference>
<evidence type="ECO:0000256" key="1">
    <source>
        <dbReference type="SAM" id="MobiDB-lite"/>
    </source>
</evidence>
<evidence type="ECO:0000313" key="3">
    <source>
        <dbReference type="Proteomes" id="UP000654075"/>
    </source>
</evidence>
<feature type="non-terminal residue" evidence="2">
    <location>
        <position position="75"/>
    </location>
</feature>
<name>A0A813DSD7_POLGL</name>
<comment type="caution">
    <text evidence="2">The sequence shown here is derived from an EMBL/GenBank/DDBJ whole genome shotgun (WGS) entry which is preliminary data.</text>
</comment>
<sequence length="75" mass="7648">VGNLRPQGVRSPSRSAATPRQPPGKGLTAGSNVAQAVRRRFAPAAAGSKAPPLSNKTEAAPKAKPTFGARPVVHQ</sequence>
<dbReference type="EMBL" id="CAJNNV010003200">
    <property type="protein sequence ID" value="CAE8588542.1"/>
    <property type="molecule type" value="Genomic_DNA"/>
</dbReference>
<feature type="region of interest" description="Disordered" evidence="1">
    <location>
        <begin position="1"/>
        <end position="75"/>
    </location>
</feature>
<protein>
    <submittedName>
        <fullName evidence="2">Uncharacterized protein</fullName>
    </submittedName>
</protein>
<proteinExistence type="predicted"/>
<accession>A0A813DSD7</accession>
<keyword evidence="3" id="KW-1185">Reference proteome</keyword>
<dbReference type="AlphaFoldDB" id="A0A813DSD7"/>
<organism evidence="2 3">
    <name type="scientific">Polarella glacialis</name>
    <name type="common">Dinoflagellate</name>
    <dbReference type="NCBI Taxonomy" id="89957"/>
    <lineage>
        <taxon>Eukaryota</taxon>
        <taxon>Sar</taxon>
        <taxon>Alveolata</taxon>
        <taxon>Dinophyceae</taxon>
        <taxon>Suessiales</taxon>
        <taxon>Suessiaceae</taxon>
        <taxon>Polarella</taxon>
    </lineage>
</organism>
<gene>
    <name evidence="2" type="ORF">PGLA1383_LOCUS7339</name>
</gene>